<keyword evidence="7" id="KW-0732">Signal</keyword>
<dbReference type="PANTHER" id="PTHR43806">
    <property type="entry name" value="PEPTIDASE S8"/>
    <property type="match status" value="1"/>
</dbReference>
<name>A0A9D1YZP5_9BACT</name>
<evidence type="ECO:0000256" key="6">
    <source>
        <dbReference type="PROSITE-ProRule" id="PRU01240"/>
    </source>
</evidence>
<evidence type="ECO:0000256" key="2">
    <source>
        <dbReference type="ARBA" id="ARBA00022670"/>
    </source>
</evidence>
<reference evidence="9" key="1">
    <citation type="journal article" date="2021" name="PeerJ">
        <title>Extensive microbial diversity within the chicken gut microbiome revealed by metagenomics and culture.</title>
        <authorList>
            <person name="Gilroy R."/>
            <person name="Ravi A."/>
            <person name="Getino M."/>
            <person name="Pursley I."/>
            <person name="Horton D.L."/>
            <person name="Alikhan N.F."/>
            <person name="Baker D."/>
            <person name="Gharbi K."/>
            <person name="Hall N."/>
            <person name="Watson M."/>
            <person name="Adriaenssens E.M."/>
            <person name="Foster-Nyarko E."/>
            <person name="Jarju S."/>
            <person name="Secka A."/>
            <person name="Antonio M."/>
            <person name="Oren A."/>
            <person name="Chaudhuri R.R."/>
            <person name="La Ragione R."/>
            <person name="Hildebrand F."/>
            <person name="Pallen M.J."/>
        </authorList>
    </citation>
    <scope>NUCLEOTIDE SEQUENCE</scope>
    <source>
        <strain evidence="9">5134</strain>
    </source>
</reference>
<dbReference type="InterPro" id="IPR015500">
    <property type="entry name" value="Peptidase_S8_subtilisin-rel"/>
</dbReference>
<feature type="active site" description="Charge relay system" evidence="5 6">
    <location>
        <position position="281"/>
    </location>
</feature>
<keyword evidence="2 6" id="KW-0645">Protease</keyword>
<keyword evidence="4 6" id="KW-0720">Serine protease</keyword>
<keyword evidence="3 6" id="KW-0378">Hydrolase</keyword>
<dbReference type="PANTHER" id="PTHR43806:SF11">
    <property type="entry name" value="CEREVISIN-RELATED"/>
    <property type="match status" value="1"/>
</dbReference>
<organism evidence="9 10">
    <name type="scientific">Candidatus Alistipes intestinigallinarum</name>
    <dbReference type="NCBI Taxonomy" id="2838440"/>
    <lineage>
        <taxon>Bacteria</taxon>
        <taxon>Pseudomonadati</taxon>
        <taxon>Bacteroidota</taxon>
        <taxon>Bacteroidia</taxon>
        <taxon>Bacteroidales</taxon>
        <taxon>Rikenellaceae</taxon>
        <taxon>Alistipes</taxon>
    </lineage>
</organism>
<proteinExistence type="inferred from homology"/>
<dbReference type="GO" id="GO:0004252">
    <property type="term" value="F:serine-type endopeptidase activity"/>
    <property type="evidence" value="ECO:0007669"/>
    <property type="project" value="UniProtKB-UniRule"/>
</dbReference>
<protein>
    <submittedName>
        <fullName evidence="9">S8 family serine peptidase</fullName>
    </submittedName>
</protein>
<evidence type="ECO:0000313" key="9">
    <source>
        <dbReference type="EMBL" id="HIY68693.1"/>
    </source>
</evidence>
<evidence type="ECO:0000313" key="10">
    <source>
        <dbReference type="Proteomes" id="UP000886844"/>
    </source>
</evidence>
<dbReference type="Pfam" id="PF00082">
    <property type="entry name" value="Peptidase_S8"/>
    <property type="match status" value="1"/>
</dbReference>
<dbReference type="InterPro" id="IPR023828">
    <property type="entry name" value="Peptidase_S8_Ser-AS"/>
</dbReference>
<evidence type="ECO:0000256" key="7">
    <source>
        <dbReference type="SAM" id="SignalP"/>
    </source>
</evidence>
<feature type="domain" description="Peptidase S8/S53" evidence="8">
    <location>
        <begin position="220"/>
        <end position="538"/>
    </location>
</feature>
<reference evidence="9" key="2">
    <citation type="submission" date="2021-04" db="EMBL/GenBank/DDBJ databases">
        <authorList>
            <person name="Gilroy R."/>
        </authorList>
    </citation>
    <scope>NUCLEOTIDE SEQUENCE</scope>
    <source>
        <strain evidence="9">5134</strain>
    </source>
</reference>
<feature type="signal peptide" evidence="7">
    <location>
        <begin position="1"/>
        <end position="17"/>
    </location>
</feature>
<dbReference type="GO" id="GO:0006508">
    <property type="term" value="P:proteolysis"/>
    <property type="evidence" value="ECO:0007669"/>
    <property type="project" value="UniProtKB-KW"/>
</dbReference>
<evidence type="ECO:0000256" key="3">
    <source>
        <dbReference type="ARBA" id="ARBA00022801"/>
    </source>
</evidence>
<dbReference type="InterPro" id="IPR036852">
    <property type="entry name" value="Peptidase_S8/S53_dom_sf"/>
</dbReference>
<gene>
    <name evidence="9" type="ORF">H9828_04690</name>
</gene>
<evidence type="ECO:0000259" key="8">
    <source>
        <dbReference type="Pfam" id="PF00082"/>
    </source>
</evidence>
<dbReference type="Proteomes" id="UP000886844">
    <property type="component" value="Unassembled WGS sequence"/>
</dbReference>
<evidence type="ECO:0000256" key="1">
    <source>
        <dbReference type="ARBA" id="ARBA00011073"/>
    </source>
</evidence>
<dbReference type="Gene3D" id="3.40.50.200">
    <property type="entry name" value="Peptidase S8/S53 domain"/>
    <property type="match status" value="1"/>
</dbReference>
<dbReference type="SUPFAM" id="SSF52743">
    <property type="entry name" value="Subtilisin-like"/>
    <property type="match status" value="1"/>
</dbReference>
<sequence length="676" mass="72811">MKRLLTICCLLVATACAKDSLDQTPSQARILGSPAPEIALQGALSVKLTPEMAQTVTAAQARLSATRAEGPATRSGVAEIDALLEEVGAERFQRLVDYDPEWESAYDQTGLNRWYRISFDKDADLSEVGRRFAALSGVSTVEYEIQPRRIRPLHVGRVVPARAEHFPSRGETRASTTMNDKMLPYQWHFENTGPNEYFSTPKAGADINLLDAWQLCTGDEEIVVAVLDEPVQTTHPDLAANIWSNPSNPQEHGYNFWDNKADLDWRSAAQDDDGWWNYADHGSHVAGVIAAVNNNNRGVCGIAGGRSGKGGVKIMSCQIMGYSDGDESSNPIVQAFAYALKNGAVIAQNSWGYDFGDLSVDQINQEWNRYYGAVRDAIDTFILSAGTKNPDSPLKGGLVIFAAGNDGDIYGDAPMYPAAYSPVIAVGSMDWAFRPAYYTDYGSWVDITAPGGDVYTSRLGEDLYADGQVLSTILCDNAIDYQDGRKQDVAFYGYGFMQGTSMACPHVSGVAALGLSYAAQLGRQYTAAEFKSLLLSSVYGIDHYFTGTKEGITVPDLSAYQGKMGGGCVDALKLLLAIRGTSAIYIPVGESTTVDFARFFGGEQSKVALVSAKLDSPGNLGIIAASPEIDGTRITFKSTRAGVSMLQIAAKAGDTELTREFAIVARAGLADNGGWL</sequence>
<accession>A0A9D1YZP5</accession>
<dbReference type="PRINTS" id="PR00723">
    <property type="entry name" value="SUBTILISIN"/>
</dbReference>
<feature type="active site" description="Charge relay system" evidence="5 6">
    <location>
        <position position="501"/>
    </location>
</feature>
<dbReference type="InterPro" id="IPR000209">
    <property type="entry name" value="Peptidase_S8/S53_dom"/>
</dbReference>
<dbReference type="AlphaFoldDB" id="A0A9D1YZP5"/>
<dbReference type="PROSITE" id="PS51257">
    <property type="entry name" value="PROKAR_LIPOPROTEIN"/>
    <property type="match status" value="1"/>
</dbReference>
<dbReference type="InterPro" id="IPR050131">
    <property type="entry name" value="Peptidase_S8_subtilisin-like"/>
</dbReference>
<dbReference type="PROSITE" id="PS00138">
    <property type="entry name" value="SUBTILASE_SER"/>
    <property type="match status" value="1"/>
</dbReference>
<feature type="chain" id="PRO_5039659972" evidence="7">
    <location>
        <begin position="18"/>
        <end position="676"/>
    </location>
</feature>
<dbReference type="PROSITE" id="PS00137">
    <property type="entry name" value="SUBTILASE_HIS"/>
    <property type="match status" value="1"/>
</dbReference>
<comment type="similarity">
    <text evidence="1 6">Belongs to the peptidase S8 family.</text>
</comment>
<comment type="caution">
    <text evidence="9">The sequence shown here is derived from an EMBL/GenBank/DDBJ whole genome shotgun (WGS) entry which is preliminary data.</text>
</comment>
<dbReference type="InterPro" id="IPR022398">
    <property type="entry name" value="Peptidase_S8_His-AS"/>
</dbReference>
<evidence type="ECO:0000256" key="4">
    <source>
        <dbReference type="ARBA" id="ARBA00022825"/>
    </source>
</evidence>
<dbReference type="PROSITE" id="PS51892">
    <property type="entry name" value="SUBTILASE"/>
    <property type="match status" value="1"/>
</dbReference>
<dbReference type="EMBL" id="DXDA01000037">
    <property type="protein sequence ID" value="HIY68693.1"/>
    <property type="molecule type" value="Genomic_DNA"/>
</dbReference>
<feature type="active site" description="Charge relay system" evidence="5 6">
    <location>
        <position position="228"/>
    </location>
</feature>
<evidence type="ECO:0000256" key="5">
    <source>
        <dbReference type="PIRSR" id="PIRSR615500-1"/>
    </source>
</evidence>